<keyword evidence="12" id="KW-1185">Reference proteome</keyword>
<dbReference type="EMBL" id="QURL01000014">
    <property type="protein sequence ID" value="RFC61811.1"/>
    <property type="molecule type" value="Genomic_DNA"/>
</dbReference>
<evidence type="ECO:0000256" key="2">
    <source>
        <dbReference type="ARBA" id="ARBA00022448"/>
    </source>
</evidence>
<dbReference type="RefSeq" id="WP_116684886.1">
    <property type="nucleotide sequence ID" value="NZ_QURL01000014.1"/>
</dbReference>
<evidence type="ECO:0000256" key="6">
    <source>
        <dbReference type="ARBA" id="ARBA00022989"/>
    </source>
</evidence>
<comment type="function">
    <text evidence="9">Part of the tripartite ATP-independent periplasmic (TRAP) transport system.</text>
</comment>
<sequence>MSLHHPPSAELDAVSNKPQAASGLVRALDGLASVLMAVSGTMMVALIAIFGWLVFGRYVLNDTPTWVEQASLVLIVWITFLGSSVGVWRSSHLSIDFVREAMPVGPREALRILTDVGLVVFGGFMAWYGGVLALNTSRRTIAMLGISEGWRALPLSICGALIVLFAAARLGLRLLPLYRKRA</sequence>
<keyword evidence="4 9" id="KW-0997">Cell inner membrane</keyword>
<evidence type="ECO:0000256" key="9">
    <source>
        <dbReference type="RuleBase" id="RU369079"/>
    </source>
</evidence>
<evidence type="ECO:0000259" key="10">
    <source>
        <dbReference type="Pfam" id="PF04290"/>
    </source>
</evidence>
<dbReference type="Proteomes" id="UP000264310">
    <property type="component" value="Unassembled WGS sequence"/>
</dbReference>
<keyword evidence="3" id="KW-1003">Cell membrane</keyword>
<keyword evidence="6 9" id="KW-1133">Transmembrane helix</keyword>
<dbReference type="GO" id="GO:0015740">
    <property type="term" value="P:C4-dicarboxylate transport"/>
    <property type="evidence" value="ECO:0007669"/>
    <property type="project" value="TreeGrafter"/>
</dbReference>
<evidence type="ECO:0000313" key="12">
    <source>
        <dbReference type="Proteomes" id="UP000264310"/>
    </source>
</evidence>
<proteinExistence type="inferred from homology"/>
<dbReference type="AlphaFoldDB" id="A0A371WXW7"/>
<feature type="transmembrane region" description="Helical" evidence="9">
    <location>
        <begin position="70"/>
        <end position="88"/>
    </location>
</feature>
<dbReference type="GO" id="GO:0022857">
    <property type="term" value="F:transmembrane transporter activity"/>
    <property type="evidence" value="ECO:0007669"/>
    <property type="project" value="UniProtKB-UniRule"/>
</dbReference>
<feature type="domain" description="Tripartite ATP-independent periplasmic transporters DctQ component" evidence="10">
    <location>
        <begin position="47"/>
        <end position="170"/>
    </location>
</feature>
<gene>
    <name evidence="11" type="ORF">DYI37_19170</name>
</gene>
<feature type="transmembrane region" description="Helical" evidence="9">
    <location>
        <begin position="34"/>
        <end position="55"/>
    </location>
</feature>
<evidence type="ECO:0000313" key="11">
    <source>
        <dbReference type="EMBL" id="RFC61811.1"/>
    </source>
</evidence>
<comment type="subcellular location">
    <subcellularLocation>
        <location evidence="1 9">Cell inner membrane</location>
        <topology evidence="1 9">Multi-pass membrane protein</topology>
    </subcellularLocation>
</comment>
<dbReference type="InterPro" id="IPR007387">
    <property type="entry name" value="TRAP_DctQ"/>
</dbReference>
<comment type="caution">
    <text evidence="11">The sequence shown here is derived from an EMBL/GenBank/DDBJ whole genome shotgun (WGS) entry which is preliminary data.</text>
</comment>
<evidence type="ECO:0000256" key="7">
    <source>
        <dbReference type="ARBA" id="ARBA00023136"/>
    </source>
</evidence>
<dbReference type="PANTHER" id="PTHR35011">
    <property type="entry name" value="2,3-DIKETO-L-GULONATE TRAP TRANSPORTER SMALL PERMEASE PROTEIN YIAM"/>
    <property type="match status" value="1"/>
</dbReference>
<feature type="transmembrane region" description="Helical" evidence="9">
    <location>
        <begin position="109"/>
        <end position="130"/>
    </location>
</feature>
<evidence type="ECO:0000256" key="4">
    <source>
        <dbReference type="ARBA" id="ARBA00022519"/>
    </source>
</evidence>
<dbReference type="OrthoDB" id="4964541at2"/>
<dbReference type="PANTHER" id="PTHR35011:SF11">
    <property type="entry name" value="TRAP TRANSPORTER SMALL PERMEASE PROTEIN"/>
    <property type="match status" value="1"/>
</dbReference>
<comment type="similarity">
    <text evidence="8 9">Belongs to the TRAP transporter small permease family.</text>
</comment>
<organism evidence="11 12">
    <name type="scientific">Fulvimarina endophytica</name>
    <dbReference type="NCBI Taxonomy" id="2293836"/>
    <lineage>
        <taxon>Bacteria</taxon>
        <taxon>Pseudomonadati</taxon>
        <taxon>Pseudomonadota</taxon>
        <taxon>Alphaproteobacteria</taxon>
        <taxon>Hyphomicrobiales</taxon>
        <taxon>Aurantimonadaceae</taxon>
        <taxon>Fulvimarina</taxon>
    </lineage>
</organism>
<keyword evidence="7 9" id="KW-0472">Membrane</keyword>
<dbReference type="GO" id="GO:0005886">
    <property type="term" value="C:plasma membrane"/>
    <property type="evidence" value="ECO:0007669"/>
    <property type="project" value="UniProtKB-SubCell"/>
</dbReference>
<protein>
    <recommendedName>
        <fullName evidence="9">TRAP transporter small permease protein</fullName>
    </recommendedName>
</protein>
<evidence type="ECO:0000256" key="3">
    <source>
        <dbReference type="ARBA" id="ARBA00022475"/>
    </source>
</evidence>
<reference evidence="11 12" key="1">
    <citation type="submission" date="2018-08" db="EMBL/GenBank/DDBJ databases">
        <title>Fulvimarina sp. 85, whole genome shotgun sequence.</title>
        <authorList>
            <person name="Tuo L."/>
        </authorList>
    </citation>
    <scope>NUCLEOTIDE SEQUENCE [LARGE SCALE GENOMIC DNA]</scope>
    <source>
        <strain evidence="11 12">85</strain>
    </source>
</reference>
<accession>A0A371WXW7</accession>
<evidence type="ECO:0000256" key="1">
    <source>
        <dbReference type="ARBA" id="ARBA00004429"/>
    </source>
</evidence>
<evidence type="ECO:0000256" key="5">
    <source>
        <dbReference type="ARBA" id="ARBA00022692"/>
    </source>
</evidence>
<feature type="transmembrane region" description="Helical" evidence="9">
    <location>
        <begin position="150"/>
        <end position="172"/>
    </location>
</feature>
<keyword evidence="2 9" id="KW-0813">Transport</keyword>
<name>A0A371WXW7_9HYPH</name>
<keyword evidence="5 9" id="KW-0812">Transmembrane</keyword>
<dbReference type="Pfam" id="PF04290">
    <property type="entry name" value="DctQ"/>
    <property type="match status" value="1"/>
</dbReference>
<dbReference type="InterPro" id="IPR055348">
    <property type="entry name" value="DctQ"/>
</dbReference>
<comment type="subunit">
    <text evidence="9">The complex comprises the extracytoplasmic solute receptor protein and the two transmembrane proteins.</text>
</comment>
<evidence type="ECO:0000256" key="8">
    <source>
        <dbReference type="ARBA" id="ARBA00038436"/>
    </source>
</evidence>